<sequence length="91" mass="9200">MTAIRTAVVADPLGLHARPAAELVAQARAYESDLVLASGEKTGNCKSLLAVLKLGIVGGTEVTVTATGPDEAVAVEVLASFLELVHGEGTS</sequence>
<dbReference type="PROSITE" id="PS51350">
    <property type="entry name" value="PTS_HPR_DOM"/>
    <property type="match status" value="1"/>
</dbReference>
<feature type="domain" description="HPr" evidence="9">
    <location>
        <begin position="2"/>
        <end position="89"/>
    </location>
</feature>
<evidence type="ECO:0000259" key="9">
    <source>
        <dbReference type="PROSITE" id="PS51350"/>
    </source>
</evidence>
<evidence type="ECO:0000256" key="1">
    <source>
        <dbReference type="ARBA" id="ARBA00003681"/>
    </source>
</evidence>
<keyword evidence="4" id="KW-0813">Transport</keyword>
<dbReference type="EMBL" id="JBHSTI010000008">
    <property type="protein sequence ID" value="MFC6237285.1"/>
    <property type="molecule type" value="Genomic_DNA"/>
</dbReference>
<gene>
    <name evidence="10" type="ORF">ACFQGU_05320</name>
</gene>
<evidence type="ECO:0000256" key="3">
    <source>
        <dbReference type="ARBA" id="ARBA00020422"/>
    </source>
</evidence>
<dbReference type="InterPro" id="IPR035895">
    <property type="entry name" value="HPr-like_sf"/>
</dbReference>
<keyword evidence="11" id="KW-1185">Reference proteome</keyword>
<dbReference type="PROSITE" id="PS00369">
    <property type="entry name" value="PTS_HPR_HIS"/>
    <property type="match status" value="1"/>
</dbReference>
<dbReference type="PANTHER" id="PTHR33705:SF1">
    <property type="entry name" value="PHOSPHOCARRIER PROTEIN HPR"/>
    <property type="match status" value="1"/>
</dbReference>
<dbReference type="InterPro" id="IPR000032">
    <property type="entry name" value="HPr-like"/>
</dbReference>
<protein>
    <recommendedName>
        <fullName evidence="3">Phosphocarrier protein HPr</fullName>
    </recommendedName>
    <alternativeName>
        <fullName evidence="8">Histidine-containing protein</fullName>
    </alternativeName>
</protein>
<comment type="caution">
    <text evidence="10">The sequence shown here is derived from an EMBL/GenBank/DDBJ whole genome shotgun (WGS) entry which is preliminary data.</text>
</comment>
<dbReference type="Proteomes" id="UP001596138">
    <property type="component" value="Unassembled WGS sequence"/>
</dbReference>
<dbReference type="Pfam" id="PF00381">
    <property type="entry name" value="PTS-HPr"/>
    <property type="match status" value="1"/>
</dbReference>
<dbReference type="PRINTS" id="PR00107">
    <property type="entry name" value="PHOSPHOCPHPR"/>
</dbReference>
<evidence type="ECO:0000256" key="8">
    <source>
        <dbReference type="ARBA" id="ARBA00033055"/>
    </source>
</evidence>
<evidence type="ECO:0000256" key="2">
    <source>
        <dbReference type="ARBA" id="ARBA00004496"/>
    </source>
</evidence>
<evidence type="ECO:0000256" key="6">
    <source>
        <dbReference type="ARBA" id="ARBA00022597"/>
    </source>
</evidence>
<keyword evidence="5" id="KW-0963">Cytoplasm</keyword>
<dbReference type="SUPFAM" id="SSF55594">
    <property type="entry name" value="HPr-like"/>
    <property type="match status" value="1"/>
</dbReference>
<name>A0ABW1SZA2_9ACTN</name>
<reference evidence="11" key="1">
    <citation type="journal article" date="2019" name="Int. J. Syst. Evol. Microbiol.">
        <title>The Global Catalogue of Microorganisms (GCM) 10K type strain sequencing project: providing services to taxonomists for standard genome sequencing and annotation.</title>
        <authorList>
            <consortium name="The Broad Institute Genomics Platform"/>
            <consortium name="The Broad Institute Genome Sequencing Center for Infectious Disease"/>
            <person name="Wu L."/>
            <person name="Ma J."/>
        </authorList>
    </citation>
    <scope>NUCLEOTIDE SEQUENCE [LARGE SCALE GENOMIC DNA]</scope>
    <source>
        <strain evidence="11">CGMCC 4.7317</strain>
    </source>
</reference>
<keyword evidence="6" id="KW-0762">Sugar transport</keyword>
<evidence type="ECO:0000313" key="10">
    <source>
        <dbReference type="EMBL" id="MFC6237285.1"/>
    </source>
</evidence>
<evidence type="ECO:0000256" key="7">
    <source>
        <dbReference type="ARBA" id="ARBA00022683"/>
    </source>
</evidence>
<dbReference type="RefSeq" id="WP_386764453.1">
    <property type="nucleotide sequence ID" value="NZ_JBHSTI010000008.1"/>
</dbReference>
<accession>A0ABW1SZA2</accession>
<dbReference type="NCBIfam" id="TIGR01003">
    <property type="entry name" value="PTS_HPr_family"/>
    <property type="match status" value="1"/>
</dbReference>
<proteinExistence type="predicted"/>
<comment type="subcellular location">
    <subcellularLocation>
        <location evidence="2">Cytoplasm</location>
    </subcellularLocation>
</comment>
<dbReference type="CDD" id="cd00367">
    <property type="entry name" value="PTS-HPr_like"/>
    <property type="match status" value="1"/>
</dbReference>
<dbReference type="InterPro" id="IPR050399">
    <property type="entry name" value="HPr"/>
</dbReference>
<evidence type="ECO:0000256" key="5">
    <source>
        <dbReference type="ARBA" id="ARBA00022490"/>
    </source>
</evidence>
<dbReference type="PANTHER" id="PTHR33705">
    <property type="entry name" value="PHOSPHOCARRIER PROTEIN HPR"/>
    <property type="match status" value="1"/>
</dbReference>
<keyword evidence="7" id="KW-0598">Phosphotransferase system</keyword>
<dbReference type="InterPro" id="IPR002114">
    <property type="entry name" value="PTS_HPr_Ser_P_site"/>
</dbReference>
<evidence type="ECO:0000313" key="11">
    <source>
        <dbReference type="Proteomes" id="UP001596138"/>
    </source>
</evidence>
<evidence type="ECO:0000256" key="4">
    <source>
        <dbReference type="ARBA" id="ARBA00022448"/>
    </source>
</evidence>
<dbReference type="Gene3D" id="3.30.1340.10">
    <property type="entry name" value="HPr-like"/>
    <property type="match status" value="1"/>
</dbReference>
<dbReference type="PROSITE" id="PS00589">
    <property type="entry name" value="PTS_HPR_SER"/>
    <property type="match status" value="1"/>
</dbReference>
<organism evidence="10 11">
    <name type="scientific">Longivirga aurantiaca</name>
    <dbReference type="NCBI Taxonomy" id="1837743"/>
    <lineage>
        <taxon>Bacteria</taxon>
        <taxon>Bacillati</taxon>
        <taxon>Actinomycetota</taxon>
        <taxon>Actinomycetes</taxon>
        <taxon>Sporichthyales</taxon>
        <taxon>Sporichthyaceae</taxon>
        <taxon>Longivirga</taxon>
    </lineage>
</organism>
<comment type="function">
    <text evidence="1">General (non sugar-specific) component of the phosphoenolpyruvate-dependent sugar phosphotransferase system (sugar PTS). This major carbohydrate active-transport system catalyzes the phosphorylation of incoming sugar substrates concomitantly with their translocation across the cell membrane. The phosphoryl group from phosphoenolpyruvate (PEP) is transferred to the phosphoryl carrier protein HPr by enzyme I. Phospho-HPr then transfers it to the PTS EIIA domain.</text>
</comment>
<dbReference type="InterPro" id="IPR001020">
    <property type="entry name" value="PTS_HPr_His_P_site"/>
</dbReference>